<dbReference type="RefSeq" id="WP_281462867.1">
    <property type="nucleotide sequence ID" value="NZ_JASBAN010000001.1"/>
</dbReference>
<sequence length="46" mass="5220">MSLARFEKNYRQTNLNGTLNLPATIKSLKQAMTLLDAVYHRALAEI</sequence>
<accession>A0ABT6QAI2</accession>
<dbReference type="EMBL" id="JASBAN010000001">
    <property type="protein sequence ID" value="MDI2113253.1"/>
    <property type="molecule type" value="Genomic_DNA"/>
</dbReference>
<proteinExistence type="predicted"/>
<dbReference type="Proteomes" id="UP001431775">
    <property type="component" value="Unassembled WGS sequence"/>
</dbReference>
<reference evidence="1" key="1">
    <citation type="submission" date="2023-05" db="EMBL/GenBank/DDBJ databases">
        <title>Whole genome sequence of Commensalibacter sp.</title>
        <authorList>
            <person name="Charoenyingcharoen P."/>
            <person name="Yukphan P."/>
        </authorList>
    </citation>
    <scope>NUCLEOTIDE SEQUENCE</scope>
    <source>
        <strain evidence="1">TBRC 10068</strain>
    </source>
</reference>
<comment type="caution">
    <text evidence="1">The sequence shown here is derived from an EMBL/GenBank/DDBJ whole genome shotgun (WGS) entry which is preliminary data.</text>
</comment>
<keyword evidence="2" id="KW-1185">Reference proteome</keyword>
<organism evidence="1 2">
    <name type="scientific">Commensalibacter nepenthis</name>
    <dbReference type="NCBI Taxonomy" id="3043872"/>
    <lineage>
        <taxon>Bacteria</taxon>
        <taxon>Pseudomonadati</taxon>
        <taxon>Pseudomonadota</taxon>
        <taxon>Alphaproteobacteria</taxon>
        <taxon>Acetobacterales</taxon>
        <taxon>Acetobacteraceae</taxon>
    </lineage>
</organism>
<evidence type="ECO:0000313" key="2">
    <source>
        <dbReference type="Proteomes" id="UP001431775"/>
    </source>
</evidence>
<gene>
    <name evidence="1" type="ORF">QJV33_08195</name>
</gene>
<evidence type="ECO:0000313" key="1">
    <source>
        <dbReference type="EMBL" id="MDI2113253.1"/>
    </source>
</evidence>
<name>A0ABT6QAI2_9PROT</name>
<protein>
    <submittedName>
        <fullName evidence="1">Uncharacterized protein</fullName>
    </submittedName>
</protein>